<dbReference type="Proteomes" id="UP001148662">
    <property type="component" value="Unassembled WGS sequence"/>
</dbReference>
<keyword evidence="2" id="KW-1185">Reference proteome</keyword>
<evidence type="ECO:0000313" key="2">
    <source>
        <dbReference type="Proteomes" id="UP001148662"/>
    </source>
</evidence>
<dbReference type="EMBL" id="JANHOG010002558">
    <property type="protein sequence ID" value="KAJ3522174.1"/>
    <property type="molecule type" value="Genomic_DNA"/>
</dbReference>
<evidence type="ECO:0000313" key="1">
    <source>
        <dbReference type="EMBL" id="KAJ3522174.1"/>
    </source>
</evidence>
<reference evidence="1" key="1">
    <citation type="submission" date="2022-07" db="EMBL/GenBank/DDBJ databases">
        <title>Genome Sequence of Phlebia brevispora.</title>
        <authorList>
            <person name="Buettner E."/>
        </authorList>
    </citation>
    <scope>NUCLEOTIDE SEQUENCE</scope>
    <source>
        <strain evidence="1">MPL23</strain>
    </source>
</reference>
<comment type="caution">
    <text evidence="1">The sequence shown here is derived from an EMBL/GenBank/DDBJ whole genome shotgun (WGS) entry which is preliminary data.</text>
</comment>
<protein>
    <submittedName>
        <fullName evidence="1">Uncharacterized protein</fullName>
    </submittedName>
</protein>
<gene>
    <name evidence="1" type="ORF">NM688_g8913</name>
</gene>
<accession>A0ACC1RMY9</accession>
<name>A0ACC1RMY9_9APHY</name>
<proteinExistence type="predicted"/>
<sequence length="252" mass="27802">MSEWPALRCEHPGTPLPKGHSVHAMQLQRRIASGRAIRRPADAEAAPLWQTTSRRITLNACVLHEATFGRFALFVEVWCATACIGVGSSDLVVKVLLVAYAFDSHRSLNCRLWLTRSSGRQCYQRHPSYQSGWILRCVTGHEFIADYGSAFKFVTADHSDIDRTNGAAHAVHLMDPDASIAAGHDSDNDNDMTVPASPHASATVRKLRNPIFPPWLEGKGWVIVAETAAGCAIWLYVCCLSSEHDSAKEFFD</sequence>
<organism evidence="1 2">
    <name type="scientific">Phlebia brevispora</name>
    <dbReference type="NCBI Taxonomy" id="194682"/>
    <lineage>
        <taxon>Eukaryota</taxon>
        <taxon>Fungi</taxon>
        <taxon>Dikarya</taxon>
        <taxon>Basidiomycota</taxon>
        <taxon>Agaricomycotina</taxon>
        <taxon>Agaricomycetes</taxon>
        <taxon>Polyporales</taxon>
        <taxon>Meruliaceae</taxon>
        <taxon>Phlebia</taxon>
    </lineage>
</organism>